<feature type="region of interest" description="Disordered" evidence="1">
    <location>
        <begin position="1"/>
        <end position="82"/>
    </location>
</feature>
<dbReference type="InterPro" id="IPR036397">
    <property type="entry name" value="RNaseH_sf"/>
</dbReference>
<feature type="domain" description="Integrase catalytic" evidence="2">
    <location>
        <begin position="76"/>
        <end position="169"/>
    </location>
</feature>
<proteinExistence type="predicted"/>
<dbReference type="STRING" id="76947.GCA_002080435_03129"/>
<comment type="caution">
    <text evidence="3">The sequence shown here is derived from an EMBL/GenBank/DDBJ whole genome shotgun (WGS) entry which is preliminary data.</text>
</comment>
<evidence type="ECO:0000259" key="2">
    <source>
        <dbReference type="PROSITE" id="PS50994"/>
    </source>
</evidence>
<evidence type="ECO:0000256" key="1">
    <source>
        <dbReference type="SAM" id="MobiDB-lite"/>
    </source>
</evidence>
<name>A0A086P7W3_SPHHM</name>
<accession>A0A086P7W3</accession>
<keyword evidence="4" id="KW-1185">Reference proteome</keyword>
<dbReference type="GO" id="GO:0015074">
    <property type="term" value="P:DNA integration"/>
    <property type="evidence" value="ECO:0007669"/>
    <property type="project" value="InterPro"/>
</dbReference>
<dbReference type="InterPro" id="IPR001584">
    <property type="entry name" value="Integrase_cat-core"/>
</dbReference>
<dbReference type="InterPro" id="IPR012337">
    <property type="entry name" value="RNaseH-like_sf"/>
</dbReference>
<dbReference type="Pfam" id="PF13683">
    <property type="entry name" value="rve_3"/>
    <property type="match status" value="1"/>
</dbReference>
<dbReference type="GO" id="GO:0003676">
    <property type="term" value="F:nucleic acid binding"/>
    <property type="evidence" value="ECO:0007669"/>
    <property type="project" value="InterPro"/>
</dbReference>
<evidence type="ECO:0000313" key="4">
    <source>
        <dbReference type="Proteomes" id="UP000024284"/>
    </source>
</evidence>
<feature type="compositionally biased region" description="Low complexity" evidence="1">
    <location>
        <begin position="40"/>
        <end position="68"/>
    </location>
</feature>
<dbReference type="eggNOG" id="COG2801">
    <property type="taxonomic scope" value="Bacteria"/>
</dbReference>
<protein>
    <submittedName>
        <fullName evidence="3">Transposase, orfB</fullName>
    </submittedName>
</protein>
<dbReference type="Gene3D" id="3.30.420.10">
    <property type="entry name" value="Ribonuclease H-like superfamily/Ribonuclease H"/>
    <property type="match status" value="1"/>
</dbReference>
<dbReference type="EMBL" id="JFZA02000027">
    <property type="protein sequence ID" value="KFG89481.1"/>
    <property type="molecule type" value="Genomic_DNA"/>
</dbReference>
<feature type="compositionally biased region" description="Low complexity" evidence="1">
    <location>
        <begin position="15"/>
        <end position="32"/>
    </location>
</feature>
<dbReference type="SUPFAM" id="SSF53098">
    <property type="entry name" value="Ribonuclease H-like"/>
    <property type="match status" value="1"/>
</dbReference>
<evidence type="ECO:0000313" key="3">
    <source>
        <dbReference type="EMBL" id="KFG89481.1"/>
    </source>
</evidence>
<dbReference type="Proteomes" id="UP000024284">
    <property type="component" value="Unassembled WGS sequence"/>
</dbReference>
<dbReference type="PATRIC" id="fig|1219045.3.peg.2779"/>
<dbReference type="AlphaFoldDB" id="A0A086P7W3"/>
<gene>
    <name evidence="3" type="ORF">BV98_002745</name>
</gene>
<dbReference type="PROSITE" id="PS50994">
    <property type="entry name" value="INTEGRASE"/>
    <property type="match status" value="1"/>
</dbReference>
<organism evidence="3 4">
    <name type="scientific">Sphingobium herbicidovorans (strain ATCC 700291 / DSM 11019 / CCUG 56400 / KCTC 2939 / LMG 18315 / NBRC 16415 / MH)</name>
    <name type="common">Sphingomonas herbicidovorans</name>
    <dbReference type="NCBI Taxonomy" id="1219045"/>
    <lineage>
        <taxon>Bacteria</taxon>
        <taxon>Pseudomonadati</taxon>
        <taxon>Pseudomonadota</taxon>
        <taxon>Alphaproteobacteria</taxon>
        <taxon>Sphingomonadales</taxon>
        <taxon>Sphingomonadaceae</taxon>
        <taxon>Sphingobium</taxon>
    </lineage>
</organism>
<sequence>MTAVAKTGSAPRAITTDAPSTSSATATSASGSSGRGADGTGTASTSGAGSTTAGRNSGASAPTAAPSRSSRRRPQLLSDNGPSYIAGDLADWLEDRKIEHIRGAPCHPQTQGKIERWHETMKNRVLLKNCYLPGDLKAQISAFVEHYNHRRGHESLNNLTPADVYFGRGHAILLERERIKQQTIQQRRLIHRQKVA</sequence>
<reference evidence="3" key="1">
    <citation type="submission" date="2014-08" db="EMBL/GenBank/DDBJ databases">
        <title>Draft genome sequences of Sphingobium herbicidovorans.</title>
        <authorList>
            <person name="Gan H.M."/>
            <person name="Gan H.Y."/>
            <person name="Savka M.A."/>
        </authorList>
    </citation>
    <scope>NUCLEOTIDE SEQUENCE [LARGE SCALE GENOMIC DNA]</scope>
    <source>
        <strain evidence="3">NBRC 16415</strain>
    </source>
</reference>